<evidence type="ECO:0000256" key="1">
    <source>
        <dbReference type="ARBA" id="ARBA00007039"/>
    </source>
</evidence>
<sequence length="222" mass="24393">MTEINIKGPIINNSEEWIYNFFGEDCTSASRIANELKNANGDDVTVNINSCGGDMFTASEIFQLLNNYEGNVTIKIVGIAASAASVIACAGYSEIAPTALMMIHNVSSGLYGDNRDHQHEAEVLKKCNKSISNAYRLKTGMAESELLALMNKETWLTAEEAVEKGFCDKIIENKQNSNNASLSFVASVGGMIAPDKIANMQKKKKENQLKIELLNLKQRKEF</sequence>
<dbReference type="EMBL" id="BK015557">
    <property type="protein sequence ID" value="DAE12809.1"/>
    <property type="molecule type" value="Genomic_DNA"/>
</dbReference>
<dbReference type="PRINTS" id="PR00127">
    <property type="entry name" value="CLPPROTEASEP"/>
</dbReference>
<evidence type="ECO:0000256" key="2">
    <source>
        <dbReference type="ARBA" id="ARBA00022490"/>
    </source>
</evidence>
<dbReference type="GO" id="GO:0009368">
    <property type="term" value="C:endopeptidase Clp complex"/>
    <property type="evidence" value="ECO:0007669"/>
    <property type="project" value="TreeGrafter"/>
</dbReference>
<reference evidence="4" key="1">
    <citation type="journal article" date="2021" name="Proc. Natl. Acad. Sci. U.S.A.">
        <title>A Catalog of Tens of Thousands of Viruses from Human Metagenomes Reveals Hidden Associations with Chronic Diseases.</title>
        <authorList>
            <person name="Tisza M.J."/>
            <person name="Buck C.B."/>
        </authorList>
    </citation>
    <scope>NUCLEOTIDE SEQUENCE</scope>
    <source>
        <strain evidence="4">CtOrJ23</strain>
    </source>
</reference>
<proteinExistence type="inferred from homology"/>
<keyword evidence="2" id="KW-0963">Cytoplasm</keyword>
<evidence type="ECO:0000313" key="4">
    <source>
        <dbReference type="EMBL" id="DAE12809.1"/>
    </source>
</evidence>
<keyword evidence="4" id="KW-0645">Protease</keyword>
<accession>A0A8S5Q1U8</accession>
<keyword evidence="3" id="KW-0378">Hydrolase</keyword>
<dbReference type="GO" id="GO:0006515">
    <property type="term" value="P:protein quality control for misfolded or incompletely synthesized proteins"/>
    <property type="evidence" value="ECO:0007669"/>
    <property type="project" value="TreeGrafter"/>
</dbReference>
<dbReference type="GO" id="GO:0004252">
    <property type="term" value="F:serine-type endopeptidase activity"/>
    <property type="evidence" value="ECO:0007669"/>
    <property type="project" value="InterPro"/>
</dbReference>
<dbReference type="PANTHER" id="PTHR10381:SF70">
    <property type="entry name" value="ATP-DEPENDENT CLP PROTEASE PROTEOLYTIC SUBUNIT"/>
    <property type="match status" value="1"/>
</dbReference>
<protein>
    <submittedName>
        <fullName evidence="4">Putative ATP dependent Clp protease</fullName>
    </submittedName>
</protein>
<dbReference type="GO" id="GO:0051117">
    <property type="term" value="F:ATPase binding"/>
    <property type="evidence" value="ECO:0007669"/>
    <property type="project" value="TreeGrafter"/>
</dbReference>
<dbReference type="SUPFAM" id="SSF52096">
    <property type="entry name" value="ClpP/crotonase"/>
    <property type="match status" value="1"/>
</dbReference>
<dbReference type="Gene3D" id="3.90.226.10">
    <property type="entry name" value="2-enoyl-CoA Hydratase, Chain A, domain 1"/>
    <property type="match status" value="1"/>
</dbReference>
<dbReference type="PANTHER" id="PTHR10381">
    <property type="entry name" value="ATP-DEPENDENT CLP PROTEASE PROTEOLYTIC SUBUNIT"/>
    <property type="match status" value="1"/>
</dbReference>
<dbReference type="InterPro" id="IPR023562">
    <property type="entry name" value="ClpP/TepA"/>
</dbReference>
<dbReference type="NCBIfam" id="NF045542">
    <property type="entry name" value="Clp_rel_HeadMat"/>
    <property type="match status" value="1"/>
</dbReference>
<dbReference type="InterPro" id="IPR029045">
    <property type="entry name" value="ClpP/crotonase-like_dom_sf"/>
</dbReference>
<dbReference type="GO" id="GO:0004176">
    <property type="term" value="F:ATP-dependent peptidase activity"/>
    <property type="evidence" value="ECO:0007669"/>
    <property type="project" value="InterPro"/>
</dbReference>
<evidence type="ECO:0000256" key="3">
    <source>
        <dbReference type="ARBA" id="ARBA00022801"/>
    </source>
</evidence>
<comment type="similarity">
    <text evidence="1">Belongs to the peptidase S14 family.</text>
</comment>
<dbReference type="CDD" id="cd07016">
    <property type="entry name" value="S14_ClpP_1"/>
    <property type="match status" value="1"/>
</dbReference>
<dbReference type="InterPro" id="IPR001907">
    <property type="entry name" value="ClpP"/>
</dbReference>
<organism evidence="4">
    <name type="scientific">Siphoviridae sp. ctOrJ23</name>
    <dbReference type="NCBI Taxonomy" id="2825481"/>
    <lineage>
        <taxon>Viruses</taxon>
        <taxon>Duplodnaviria</taxon>
        <taxon>Heunggongvirae</taxon>
        <taxon>Uroviricota</taxon>
        <taxon>Caudoviricetes</taxon>
    </lineage>
</organism>
<dbReference type="Pfam" id="PF00574">
    <property type="entry name" value="CLP_protease"/>
    <property type="match status" value="1"/>
</dbReference>
<name>A0A8S5Q1U8_9CAUD</name>